<dbReference type="PANTHER" id="PTHR18901:SF38">
    <property type="entry name" value="PSEUDOURIDINE-5'-PHOSPHATASE"/>
    <property type="match status" value="1"/>
</dbReference>
<sequence>MVKGIIFDADGTLLNSMPIWENLGELYLKSMGIEAKQGLGEVLFTMSLPQAARYLIQEYHLNLTEEEIIDGLNREIEEYYAKKVPLKEGVRSFLEGFRELHIPMVIATTGDRKNLEEALKRLGIRNLFEGILTCTEMQTDKSKPDIYLAAALQMDCDPDEVIVFEDAYHAIVTAKKAGFITVGVYDQANDRDLAKIWNTADVYLPGYDDFQKFWWSMTEKGEDEV</sequence>
<dbReference type="SFLD" id="SFLDS00003">
    <property type="entry name" value="Haloacid_Dehalogenase"/>
    <property type="match status" value="1"/>
</dbReference>
<dbReference type="InterPro" id="IPR036412">
    <property type="entry name" value="HAD-like_sf"/>
</dbReference>
<dbReference type="PRINTS" id="PR00413">
    <property type="entry name" value="HADHALOGNASE"/>
</dbReference>
<proteinExistence type="predicted"/>
<dbReference type="Gene3D" id="1.10.150.240">
    <property type="entry name" value="Putative phosphatase, domain 2"/>
    <property type="match status" value="1"/>
</dbReference>
<dbReference type="InterPro" id="IPR023214">
    <property type="entry name" value="HAD_sf"/>
</dbReference>
<dbReference type="Proteomes" id="UP000631576">
    <property type="component" value="Unassembled WGS sequence"/>
</dbReference>
<protein>
    <submittedName>
        <fullName evidence="1">HAD family phosphatase</fullName>
    </submittedName>
</protein>
<dbReference type="InterPro" id="IPR023198">
    <property type="entry name" value="PGP-like_dom2"/>
</dbReference>
<dbReference type="CDD" id="cd07505">
    <property type="entry name" value="HAD_BPGM-like"/>
    <property type="match status" value="1"/>
</dbReference>
<dbReference type="PANTHER" id="PTHR18901">
    <property type="entry name" value="2-DEOXYGLUCOSE-6-PHOSPHATE PHOSPHATASE 2"/>
    <property type="match status" value="1"/>
</dbReference>
<reference evidence="1 2" key="1">
    <citation type="submission" date="2020-08" db="EMBL/GenBank/DDBJ databases">
        <title>Genome public.</title>
        <authorList>
            <person name="Liu C."/>
            <person name="Sun Q."/>
        </authorList>
    </citation>
    <scope>NUCLEOTIDE SEQUENCE [LARGE SCALE GENOMIC DNA]</scope>
    <source>
        <strain evidence="1 2">NSJ-13</strain>
    </source>
</reference>
<dbReference type="Gene3D" id="3.40.50.1000">
    <property type="entry name" value="HAD superfamily/HAD-like"/>
    <property type="match status" value="1"/>
</dbReference>
<name>A0ABR7G7U7_9FIRM</name>
<dbReference type="InterPro" id="IPR041492">
    <property type="entry name" value="HAD_2"/>
</dbReference>
<gene>
    <name evidence="1" type="ORF">H8S40_08020</name>
</gene>
<dbReference type="Pfam" id="PF13419">
    <property type="entry name" value="HAD_2"/>
    <property type="match status" value="1"/>
</dbReference>
<comment type="caution">
    <text evidence="1">The sequence shown here is derived from an EMBL/GenBank/DDBJ whole genome shotgun (WGS) entry which is preliminary data.</text>
</comment>
<dbReference type="SUPFAM" id="SSF56784">
    <property type="entry name" value="HAD-like"/>
    <property type="match status" value="1"/>
</dbReference>
<dbReference type="SFLD" id="SFLDG01129">
    <property type="entry name" value="C1.5:_HAD__Beta-PGM__Phosphata"/>
    <property type="match status" value="1"/>
</dbReference>
<evidence type="ECO:0000313" key="1">
    <source>
        <dbReference type="EMBL" id="MBC5683514.1"/>
    </source>
</evidence>
<dbReference type="InterPro" id="IPR006439">
    <property type="entry name" value="HAD-SF_hydro_IA"/>
</dbReference>
<organism evidence="1 2">
    <name type="scientific">Ruminococcus hominis</name>
    <dbReference type="NCBI Taxonomy" id="2763065"/>
    <lineage>
        <taxon>Bacteria</taxon>
        <taxon>Bacillati</taxon>
        <taxon>Bacillota</taxon>
        <taxon>Clostridia</taxon>
        <taxon>Eubacteriales</taxon>
        <taxon>Oscillospiraceae</taxon>
        <taxon>Ruminococcus</taxon>
    </lineage>
</organism>
<accession>A0ABR7G7U7</accession>
<dbReference type="RefSeq" id="WP_022076179.1">
    <property type="nucleotide sequence ID" value="NZ_JACOPE010000001.1"/>
</dbReference>
<dbReference type="EMBL" id="JACOPE010000001">
    <property type="protein sequence ID" value="MBC5683514.1"/>
    <property type="molecule type" value="Genomic_DNA"/>
</dbReference>
<evidence type="ECO:0000313" key="2">
    <source>
        <dbReference type="Proteomes" id="UP000631576"/>
    </source>
</evidence>
<keyword evidence="2" id="KW-1185">Reference proteome</keyword>
<dbReference type="NCBIfam" id="TIGR01509">
    <property type="entry name" value="HAD-SF-IA-v3"/>
    <property type="match status" value="1"/>
</dbReference>